<gene>
    <name evidence="1" type="ORF">F5891DRAFT_105211</name>
    <name evidence="2" type="ORF">F5891DRAFT_304147</name>
</gene>
<reference evidence="1" key="1">
    <citation type="journal article" date="2020" name="New Phytol.">
        <title>Comparative genomics reveals dynamic genome evolution in host specialist ectomycorrhizal fungi.</title>
        <authorList>
            <person name="Lofgren L.A."/>
            <person name="Nguyen N.H."/>
            <person name="Vilgalys R."/>
            <person name="Ruytinx J."/>
            <person name="Liao H.L."/>
            <person name="Branco S."/>
            <person name="Kuo A."/>
            <person name="LaButti K."/>
            <person name="Lipzen A."/>
            <person name="Andreopoulos W."/>
            <person name="Pangilinan J."/>
            <person name="Riley R."/>
            <person name="Hundley H."/>
            <person name="Na H."/>
            <person name="Barry K."/>
            <person name="Grigoriev I.V."/>
            <person name="Stajich J.E."/>
            <person name="Kennedy P.G."/>
        </authorList>
    </citation>
    <scope>NUCLEOTIDE SEQUENCE</scope>
    <source>
        <strain evidence="1">FC203</strain>
    </source>
</reference>
<sequence length="211" mass="23938">MEIASIHGKSYVEWAGDRNEDISADYSSTDKKDTSPVPSRFRGYCNHGAVVFPHLASLICYAYREQSIGNIAEQLAHDNEAITRIKMEYGSKLLKNCVFRVWQIIPDTDTDTTCRYWDWAGKDVPENGLPPVLYEEKVEIMATGGKEQIVDNPLSFSSCVGGTPADFSDEKDDLTGQVAYFSKWRRTYRYAYSTPDPEGSRIYLLQKMFKA</sequence>
<evidence type="ECO:0000313" key="3">
    <source>
        <dbReference type="Proteomes" id="UP001195769"/>
    </source>
</evidence>
<accession>A0AAD4HEG1</accession>
<dbReference type="Gene3D" id="1.10.1280.10">
    <property type="entry name" value="Di-copper center containing domain from catechol oxidase"/>
    <property type="match status" value="1"/>
</dbReference>
<proteinExistence type="predicted"/>
<dbReference type="GeneID" id="64656817"/>
<name>A0AAD4HEG1_9AGAM</name>
<organism evidence="1 3">
    <name type="scientific">Suillus fuscotomentosus</name>
    <dbReference type="NCBI Taxonomy" id="1912939"/>
    <lineage>
        <taxon>Eukaryota</taxon>
        <taxon>Fungi</taxon>
        <taxon>Dikarya</taxon>
        <taxon>Basidiomycota</taxon>
        <taxon>Agaricomycotina</taxon>
        <taxon>Agaricomycetes</taxon>
        <taxon>Agaricomycetidae</taxon>
        <taxon>Boletales</taxon>
        <taxon>Suillineae</taxon>
        <taxon>Suillaceae</taxon>
        <taxon>Suillus</taxon>
    </lineage>
</organism>
<dbReference type="InterPro" id="IPR008922">
    <property type="entry name" value="Di-copper_centre_dom_sf"/>
</dbReference>
<evidence type="ECO:0000313" key="2">
    <source>
        <dbReference type="EMBL" id="KAG1900684.1"/>
    </source>
</evidence>
<dbReference type="AlphaFoldDB" id="A0AAD4HEG1"/>
<dbReference type="RefSeq" id="XP_041218060.1">
    <property type="nucleotide sequence ID" value="XM_041362519.1"/>
</dbReference>
<protein>
    <submittedName>
        <fullName evidence="1">Uncharacterized protein</fullName>
    </submittedName>
</protein>
<dbReference type="EMBL" id="JABBWK010000026">
    <property type="protein sequence ID" value="KAG1900684.1"/>
    <property type="molecule type" value="Genomic_DNA"/>
</dbReference>
<dbReference type="EMBL" id="JABBWK010000130">
    <property type="protein sequence ID" value="KAG1891584.1"/>
    <property type="molecule type" value="Genomic_DNA"/>
</dbReference>
<comment type="caution">
    <text evidence="1">The sequence shown here is derived from an EMBL/GenBank/DDBJ whole genome shotgun (WGS) entry which is preliminary data.</text>
</comment>
<evidence type="ECO:0000313" key="1">
    <source>
        <dbReference type="EMBL" id="KAG1891584.1"/>
    </source>
</evidence>
<dbReference type="Proteomes" id="UP001195769">
    <property type="component" value="Unassembled WGS sequence"/>
</dbReference>
<keyword evidence="3" id="KW-1185">Reference proteome</keyword>